<protein>
    <submittedName>
        <fullName evidence="1">Uncharacterized protein</fullName>
    </submittedName>
</protein>
<dbReference type="EMBL" id="CACRXK020004725">
    <property type="protein sequence ID" value="CAB4003784.1"/>
    <property type="molecule type" value="Genomic_DNA"/>
</dbReference>
<evidence type="ECO:0000313" key="2">
    <source>
        <dbReference type="Proteomes" id="UP001152795"/>
    </source>
</evidence>
<sequence length="242" mass="26627">MAAVAGGVAGGVAAGLSSSSGESENIPRKVNNCISQILPKLDKNSIAKREMKLCEGYCLLWHHRGLGTVNGRKTSDKLISCAYASVILDLWAADKIDIEVRGKLTDECVRAVIKVLDATKTGSFLDGAGFRDADKNCVSVVVDYFVEKGIIGKESKWFGMKQTYPTKNKEPQIQLLLEVRRITLQDEVPDGFMSALLAILRFADSLHNTEDPLLRRYYDDTEYDKAKPGLDEILRSSGIKVL</sequence>
<proteinExistence type="predicted"/>
<name>A0A6S7HF83_PARCT</name>
<dbReference type="OrthoDB" id="6022311at2759"/>
<reference evidence="1" key="1">
    <citation type="submission" date="2020-04" db="EMBL/GenBank/DDBJ databases">
        <authorList>
            <person name="Alioto T."/>
            <person name="Alioto T."/>
            <person name="Gomez Garrido J."/>
        </authorList>
    </citation>
    <scope>NUCLEOTIDE SEQUENCE</scope>
    <source>
        <strain evidence="1">A484AB</strain>
    </source>
</reference>
<comment type="caution">
    <text evidence="1">The sequence shown here is derived from an EMBL/GenBank/DDBJ whole genome shotgun (WGS) entry which is preliminary data.</text>
</comment>
<evidence type="ECO:0000313" key="1">
    <source>
        <dbReference type="EMBL" id="CAB4003784.1"/>
    </source>
</evidence>
<keyword evidence="2" id="KW-1185">Reference proteome</keyword>
<dbReference type="AlphaFoldDB" id="A0A6S7HF83"/>
<dbReference type="Gene3D" id="1.10.3630.10">
    <property type="entry name" value="yeast vps74-n-term truncation variant domain like"/>
    <property type="match status" value="1"/>
</dbReference>
<dbReference type="InterPro" id="IPR038261">
    <property type="entry name" value="GPP34-like_sf"/>
</dbReference>
<organism evidence="1 2">
    <name type="scientific">Paramuricea clavata</name>
    <name type="common">Red gorgonian</name>
    <name type="synonym">Violescent sea-whip</name>
    <dbReference type="NCBI Taxonomy" id="317549"/>
    <lineage>
        <taxon>Eukaryota</taxon>
        <taxon>Metazoa</taxon>
        <taxon>Cnidaria</taxon>
        <taxon>Anthozoa</taxon>
        <taxon>Octocorallia</taxon>
        <taxon>Malacalcyonacea</taxon>
        <taxon>Plexauridae</taxon>
        <taxon>Paramuricea</taxon>
    </lineage>
</organism>
<accession>A0A6S7HF83</accession>
<dbReference type="Proteomes" id="UP001152795">
    <property type="component" value="Unassembled WGS sequence"/>
</dbReference>
<gene>
    <name evidence="1" type="ORF">PACLA_8A079533</name>
</gene>